<evidence type="ECO:0000313" key="3">
    <source>
        <dbReference type="Proteomes" id="UP001596303"/>
    </source>
</evidence>
<gene>
    <name evidence="2" type="ORF">ACFQDM_11615</name>
</gene>
<keyword evidence="3" id="KW-1185">Reference proteome</keyword>
<sequence>MKFFVINSFRLMVYIVYPAFIIYAGATGYINGELIAERTSVEFLRQPIAAGAFGLFLGWVMATLVAGLIVTLLDIRDDVNDLLKIAEEQEDA</sequence>
<dbReference type="Proteomes" id="UP001596303">
    <property type="component" value="Unassembled WGS sequence"/>
</dbReference>
<organism evidence="2 3">
    <name type="scientific">Ponticaulis profundi</name>
    <dbReference type="NCBI Taxonomy" id="2665222"/>
    <lineage>
        <taxon>Bacteria</taxon>
        <taxon>Pseudomonadati</taxon>
        <taxon>Pseudomonadota</taxon>
        <taxon>Alphaproteobacteria</taxon>
        <taxon>Hyphomonadales</taxon>
        <taxon>Hyphomonadaceae</taxon>
        <taxon>Ponticaulis</taxon>
    </lineage>
</organism>
<protein>
    <recommendedName>
        <fullName evidence="4">DUF4282 domain-containing protein</fullName>
    </recommendedName>
</protein>
<evidence type="ECO:0000313" key="2">
    <source>
        <dbReference type="EMBL" id="MFC6198733.1"/>
    </source>
</evidence>
<keyword evidence="1" id="KW-0812">Transmembrane</keyword>
<accession>A0ABW1SAZ1</accession>
<keyword evidence="1" id="KW-0472">Membrane</keyword>
<dbReference type="RefSeq" id="WP_377379212.1">
    <property type="nucleotide sequence ID" value="NZ_JBHSSW010000013.1"/>
</dbReference>
<feature type="transmembrane region" description="Helical" evidence="1">
    <location>
        <begin position="50"/>
        <end position="73"/>
    </location>
</feature>
<evidence type="ECO:0008006" key="4">
    <source>
        <dbReference type="Google" id="ProtNLM"/>
    </source>
</evidence>
<dbReference type="EMBL" id="JBHSSW010000013">
    <property type="protein sequence ID" value="MFC6198733.1"/>
    <property type="molecule type" value="Genomic_DNA"/>
</dbReference>
<keyword evidence="1" id="KW-1133">Transmembrane helix</keyword>
<evidence type="ECO:0000256" key="1">
    <source>
        <dbReference type="SAM" id="Phobius"/>
    </source>
</evidence>
<proteinExistence type="predicted"/>
<comment type="caution">
    <text evidence="2">The sequence shown here is derived from an EMBL/GenBank/DDBJ whole genome shotgun (WGS) entry which is preliminary data.</text>
</comment>
<name>A0ABW1SAZ1_9PROT</name>
<feature type="transmembrane region" description="Helical" evidence="1">
    <location>
        <begin position="12"/>
        <end position="30"/>
    </location>
</feature>
<reference evidence="3" key="1">
    <citation type="journal article" date="2019" name="Int. J. Syst. Evol. Microbiol.">
        <title>The Global Catalogue of Microorganisms (GCM) 10K type strain sequencing project: providing services to taxonomists for standard genome sequencing and annotation.</title>
        <authorList>
            <consortium name="The Broad Institute Genomics Platform"/>
            <consortium name="The Broad Institute Genome Sequencing Center for Infectious Disease"/>
            <person name="Wu L."/>
            <person name="Ma J."/>
        </authorList>
    </citation>
    <scope>NUCLEOTIDE SEQUENCE [LARGE SCALE GENOMIC DNA]</scope>
    <source>
        <strain evidence="3">CGMCC-1.15741</strain>
    </source>
</reference>